<dbReference type="Pfam" id="PF07669">
    <property type="entry name" value="Eco57I"/>
    <property type="match status" value="1"/>
</dbReference>
<dbReference type="EMBL" id="UOFS01000028">
    <property type="protein sequence ID" value="VAW96583.1"/>
    <property type="molecule type" value="Genomic_DNA"/>
</dbReference>
<dbReference type="CDD" id="cd02440">
    <property type="entry name" value="AdoMet_MTases"/>
    <property type="match status" value="1"/>
</dbReference>
<evidence type="ECO:0000256" key="5">
    <source>
        <dbReference type="ARBA" id="ARBA00022747"/>
    </source>
</evidence>
<evidence type="ECO:0000256" key="6">
    <source>
        <dbReference type="ARBA" id="ARBA00023125"/>
    </source>
</evidence>
<dbReference type="InterPro" id="IPR002052">
    <property type="entry name" value="DNA_methylase_N6_adenine_CS"/>
</dbReference>
<feature type="non-terminal residue" evidence="9">
    <location>
        <position position="1"/>
    </location>
</feature>
<reference evidence="9" key="1">
    <citation type="submission" date="2018-06" db="EMBL/GenBank/DDBJ databases">
        <authorList>
            <person name="Zhirakovskaya E."/>
        </authorList>
    </citation>
    <scope>NUCLEOTIDE SEQUENCE</scope>
</reference>
<feature type="domain" description="Type II methyltransferase M.TaqI-like" evidence="8">
    <location>
        <begin position="71"/>
        <end position="181"/>
    </location>
</feature>
<keyword evidence="6" id="KW-0238">DNA-binding</keyword>
<name>A0A3B1A983_9ZZZZ</name>
<keyword evidence="4" id="KW-0949">S-adenosyl-L-methionine</keyword>
<dbReference type="PROSITE" id="PS00092">
    <property type="entry name" value="N6_MTASE"/>
    <property type="match status" value="1"/>
</dbReference>
<dbReference type="AlphaFoldDB" id="A0A3B1A983"/>
<dbReference type="GO" id="GO:0003677">
    <property type="term" value="F:DNA binding"/>
    <property type="evidence" value="ECO:0007669"/>
    <property type="project" value="UniProtKB-KW"/>
</dbReference>
<keyword evidence="3" id="KW-0808">Transferase</keyword>
<gene>
    <name evidence="9" type="ORF">MNBD_GAMMA22-280</name>
</gene>
<evidence type="ECO:0000259" key="8">
    <source>
        <dbReference type="Pfam" id="PF07669"/>
    </source>
</evidence>
<sequence>AKRKQDAFQAFYTNCDYITAYMIGLLRCNKGMSVLEPSAGEGAFIDGLRKTNNMLRITAYELNKHSVEKLRVKYLDCFNIHIKQQDFLQLSDSNHKKFDRVIANPPYGAYQSLEKRKQLKKDYPQLYAKETYGIFLIKAIKLLKNNGRLVFIIPDTYLTLHMHEGLRKEILHYKIESITLFPSTFFPGVNFAYAGLSIISIVKSKQNENYSFPVYHGLKTPEQLPQLLTRQKKQHEICRLSYHQLNRNSSNAFFLPTKAWITAAIKTADLQIGDICSVVTGFYSGNDGKYLRRLASVTRGVKKYSIVTDNKICNNDLSIKPPLVGLSHPHSWVPIVKGGNKRFYKKSEWFMNWSKEAIHDYKVTNKKKARFQNSQYYFKQGIAVPMVTSSSITASLLDGRLFDQSIVGIFPHESYKNCSYYLLGFFNSKVCNDLIRTLNASTNNSANYIKKIPIIIPSDTIIEKITKEVKGLIALSKQDNVTDDNLANLNRYFEKIYRAKSLSTLSSD</sequence>
<dbReference type="InterPro" id="IPR029063">
    <property type="entry name" value="SAM-dependent_MTases_sf"/>
</dbReference>
<keyword evidence="2" id="KW-0489">Methyltransferase</keyword>
<dbReference type="GO" id="GO:0032259">
    <property type="term" value="P:methylation"/>
    <property type="evidence" value="ECO:0007669"/>
    <property type="project" value="UniProtKB-KW"/>
</dbReference>
<dbReference type="PRINTS" id="PR00507">
    <property type="entry name" value="N12N6MTFRASE"/>
</dbReference>
<dbReference type="InterPro" id="IPR050953">
    <property type="entry name" value="N4_N6_ade-DNA_methylase"/>
</dbReference>
<comment type="catalytic activity">
    <reaction evidence="7">
        <text>a 2'-deoxyadenosine in DNA + S-adenosyl-L-methionine = an N(6)-methyl-2'-deoxyadenosine in DNA + S-adenosyl-L-homocysteine + H(+)</text>
        <dbReference type="Rhea" id="RHEA:15197"/>
        <dbReference type="Rhea" id="RHEA-COMP:12418"/>
        <dbReference type="Rhea" id="RHEA-COMP:12419"/>
        <dbReference type="ChEBI" id="CHEBI:15378"/>
        <dbReference type="ChEBI" id="CHEBI:57856"/>
        <dbReference type="ChEBI" id="CHEBI:59789"/>
        <dbReference type="ChEBI" id="CHEBI:90615"/>
        <dbReference type="ChEBI" id="CHEBI:90616"/>
        <dbReference type="EC" id="2.1.1.72"/>
    </reaction>
</comment>
<dbReference type="PANTHER" id="PTHR33841">
    <property type="entry name" value="DNA METHYLTRANSFERASE YEEA-RELATED"/>
    <property type="match status" value="1"/>
</dbReference>
<evidence type="ECO:0000256" key="4">
    <source>
        <dbReference type="ARBA" id="ARBA00022691"/>
    </source>
</evidence>
<dbReference type="SUPFAM" id="SSF53335">
    <property type="entry name" value="S-adenosyl-L-methionine-dependent methyltransferases"/>
    <property type="match status" value="1"/>
</dbReference>
<evidence type="ECO:0000256" key="1">
    <source>
        <dbReference type="ARBA" id="ARBA00011900"/>
    </source>
</evidence>
<evidence type="ECO:0000256" key="7">
    <source>
        <dbReference type="ARBA" id="ARBA00047942"/>
    </source>
</evidence>
<evidence type="ECO:0000256" key="3">
    <source>
        <dbReference type="ARBA" id="ARBA00022679"/>
    </source>
</evidence>
<evidence type="ECO:0000313" key="9">
    <source>
        <dbReference type="EMBL" id="VAW96583.1"/>
    </source>
</evidence>
<dbReference type="GO" id="GO:0009007">
    <property type="term" value="F:site-specific DNA-methyltransferase (adenine-specific) activity"/>
    <property type="evidence" value="ECO:0007669"/>
    <property type="project" value="UniProtKB-EC"/>
</dbReference>
<evidence type="ECO:0000256" key="2">
    <source>
        <dbReference type="ARBA" id="ARBA00022603"/>
    </source>
</evidence>
<proteinExistence type="predicted"/>
<dbReference type="PANTHER" id="PTHR33841:SF6">
    <property type="entry name" value="TYPE II METHYLTRANSFERASE M.HINDII"/>
    <property type="match status" value="1"/>
</dbReference>
<organism evidence="9">
    <name type="scientific">hydrothermal vent metagenome</name>
    <dbReference type="NCBI Taxonomy" id="652676"/>
    <lineage>
        <taxon>unclassified sequences</taxon>
        <taxon>metagenomes</taxon>
        <taxon>ecological metagenomes</taxon>
    </lineage>
</organism>
<accession>A0A3B1A983</accession>
<dbReference type="GO" id="GO:0009307">
    <property type="term" value="P:DNA restriction-modification system"/>
    <property type="evidence" value="ECO:0007669"/>
    <property type="project" value="UniProtKB-KW"/>
</dbReference>
<dbReference type="Gene3D" id="3.40.50.150">
    <property type="entry name" value="Vaccinia Virus protein VP39"/>
    <property type="match status" value="1"/>
</dbReference>
<protein>
    <recommendedName>
        <fullName evidence="1">site-specific DNA-methyltransferase (adenine-specific)</fullName>
        <ecNumber evidence="1">2.1.1.72</ecNumber>
    </recommendedName>
</protein>
<keyword evidence="5" id="KW-0680">Restriction system</keyword>
<dbReference type="InterPro" id="IPR011639">
    <property type="entry name" value="MethylTrfase_TaqI-like_dom"/>
</dbReference>
<dbReference type="EC" id="2.1.1.72" evidence="1"/>